<evidence type="ECO:0000313" key="1">
    <source>
        <dbReference type="EMBL" id="KMQ93232.1"/>
    </source>
</evidence>
<sequence length="107" mass="12213">MSDKDIQSSTVNDCNIWNTCEDWRGKAEKKSKNIAEPKESPIKKRAKPSYLDTCPEWEYIKDTKVCKLPVLKNGLFCDSIIMGKFRLNVKNTCAFDSPFQVIMSAMA</sequence>
<gene>
    <name evidence="1" type="ORF">RF55_6674</name>
</gene>
<name>A0A0J7KS60_LASNI</name>
<keyword evidence="2" id="KW-1185">Reference proteome</keyword>
<accession>A0A0J7KS60</accession>
<organism evidence="1 2">
    <name type="scientific">Lasius niger</name>
    <name type="common">Black garden ant</name>
    <dbReference type="NCBI Taxonomy" id="67767"/>
    <lineage>
        <taxon>Eukaryota</taxon>
        <taxon>Metazoa</taxon>
        <taxon>Ecdysozoa</taxon>
        <taxon>Arthropoda</taxon>
        <taxon>Hexapoda</taxon>
        <taxon>Insecta</taxon>
        <taxon>Pterygota</taxon>
        <taxon>Neoptera</taxon>
        <taxon>Endopterygota</taxon>
        <taxon>Hymenoptera</taxon>
        <taxon>Apocrita</taxon>
        <taxon>Aculeata</taxon>
        <taxon>Formicoidea</taxon>
        <taxon>Formicidae</taxon>
        <taxon>Formicinae</taxon>
        <taxon>Lasius</taxon>
        <taxon>Lasius</taxon>
    </lineage>
</organism>
<protein>
    <submittedName>
        <fullName evidence="1">KDa protein in nof-fb transposable element</fullName>
    </submittedName>
</protein>
<reference evidence="1 2" key="1">
    <citation type="submission" date="2015-04" db="EMBL/GenBank/DDBJ databases">
        <title>Lasius niger genome sequencing.</title>
        <authorList>
            <person name="Konorov E.A."/>
            <person name="Nikitin M.A."/>
            <person name="Kirill M.V."/>
            <person name="Chang P."/>
        </authorList>
    </citation>
    <scope>NUCLEOTIDE SEQUENCE [LARGE SCALE GENOMIC DNA]</scope>
    <source>
        <tissue evidence="1">Whole</tissue>
    </source>
</reference>
<proteinExistence type="predicted"/>
<dbReference type="PaxDb" id="67767-A0A0J7KS60"/>
<dbReference type="AlphaFoldDB" id="A0A0J7KS60"/>
<comment type="caution">
    <text evidence="1">The sequence shown here is derived from an EMBL/GenBank/DDBJ whole genome shotgun (WGS) entry which is preliminary data.</text>
</comment>
<dbReference type="Proteomes" id="UP000036403">
    <property type="component" value="Unassembled WGS sequence"/>
</dbReference>
<dbReference type="EMBL" id="LBMM01003689">
    <property type="protein sequence ID" value="KMQ93232.1"/>
    <property type="molecule type" value="Genomic_DNA"/>
</dbReference>
<dbReference type="OrthoDB" id="7617263at2759"/>
<evidence type="ECO:0000313" key="2">
    <source>
        <dbReference type="Proteomes" id="UP000036403"/>
    </source>
</evidence>